<dbReference type="RefSeq" id="WP_328856394.1">
    <property type="nucleotide sequence ID" value="NZ_CP108021.1"/>
</dbReference>
<dbReference type="InterPro" id="IPR036188">
    <property type="entry name" value="FAD/NAD-bd_sf"/>
</dbReference>
<sequence length="578" mass="61908">MPHDDVISVRAHGAGGNRSFDAIVVGGGLGGCSAAAHLAALGHKTLLVERYSILGGSSHVFRRDNEWEFDCGVHYVGDCGPEGEVPRLLRGLGLDEAIGWLPLDPTRFDTVIAPGLEVRTPADWDRYLINLEGAFPEDRAGIRRAVGVLRKLGESLDRTRDTQSYGRFAAAMGRAGWAAPYAFLPYVALLVRCGLSPRTILAMSVQNGALASTPETLSTLGHAIFLQNYVGGGAYYPRGGGQTLAAGFAAVIRANGGEISTNTTVARIRTEGGSVIGVELTGGRHLDAPIVVSDLDPVRTFRDLVGTENLSRRLRLRSRSWTMSKPLINGFFGVAMDLSDIPNTNYFAIPDLSVADSLMSLKRFGERTAGGKGHRDGEAWARDFARSQPMFVQSSSRRDPDYRRAAPLGHGTVEVQTLAPYRPDLWGFDGYDVADREYKRNKQYQRVKEIVLDGMLERMEQAIPGSSSRVLISELGTPATQERYVGNTGGAPFGLAYTPTQMGPMRPGPATSIQGLYLVGTSTPSGPATQGAMVSGQIAAGIIVGRDLNAEVRAGASIHRGEKIDVSSVSADALRASH</sequence>
<evidence type="ECO:0000256" key="2">
    <source>
        <dbReference type="ARBA" id="ARBA00022729"/>
    </source>
</evidence>
<evidence type="ECO:0000313" key="8">
    <source>
        <dbReference type="Proteomes" id="UP001432128"/>
    </source>
</evidence>
<evidence type="ECO:0000259" key="6">
    <source>
        <dbReference type="Pfam" id="PF01593"/>
    </source>
</evidence>
<keyword evidence="5" id="KW-0520">NAD</keyword>
<evidence type="ECO:0000256" key="4">
    <source>
        <dbReference type="ARBA" id="ARBA00022857"/>
    </source>
</evidence>
<dbReference type="PANTHER" id="PTHR46091:SF3">
    <property type="entry name" value="AMINE OXIDASE DOMAIN-CONTAINING PROTEIN"/>
    <property type="match status" value="1"/>
</dbReference>
<dbReference type="InterPro" id="IPR002937">
    <property type="entry name" value="Amino_oxidase"/>
</dbReference>
<name>A0AAU4JYI3_9NOCA</name>
<keyword evidence="4" id="KW-0521">NADP</keyword>
<accession>A0AAU4JYI3</accession>
<evidence type="ECO:0000256" key="1">
    <source>
        <dbReference type="ARBA" id="ARBA00022630"/>
    </source>
</evidence>
<gene>
    <name evidence="7" type="ORF">OG579_13835</name>
</gene>
<dbReference type="Gene3D" id="3.50.50.60">
    <property type="entry name" value="FAD/NAD(P)-binding domain"/>
    <property type="match status" value="2"/>
</dbReference>
<feature type="domain" description="Amine oxidase" evidence="6">
    <location>
        <begin position="30"/>
        <end position="292"/>
    </location>
</feature>
<dbReference type="AlphaFoldDB" id="A0AAU4JYI3"/>
<dbReference type="Proteomes" id="UP001432128">
    <property type="component" value="Chromosome"/>
</dbReference>
<evidence type="ECO:0000256" key="3">
    <source>
        <dbReference type="ARBA" id="ARBA00022827"/>
    </source>
</evidence>
<reference evidence="7 8" key="1">
    <citation type="submission" date="2022-10" db="EMBL/GenBank/DDBJ databases">
        <title>The complete genomes of actinobacterial strains from the NBC collection.</title>
        <authorList>
            <person name="Joergensen T.S."/>
            <person name="Alvarez Arevalo M."/>
            <person name="Sterndorff E.B."/>
            <person name="Faurdal D."/>
            <person name="Vuksanovic O."/>
            <person name="Mourched A.-S."/>
            <person name="Charusanti P."/>
            <person name="Shaw S."/>
            <person name="Blin K."/>
            <person name="Weber T."/>
        </authorList>
    </citation>
    <scope>NUCLEOTIDE SEQUENCE [LARGE SCALE GENOMIC DNA]</scope>
    <source>
        <strain evidence="7 8">NBC_00319</strain>
    </source>
</reference>
<evidence type="ECO:0000313" key="7">
    <source>
        <dbReference type="EMBL" id="WUM18810.1"/>
    </source>
</evidence>
<dbReference type="PANTHER" id="PTHR46091">
    <property type="entry name" value="BLR7054 PROTEIN"/>
    <property type="match status" value="1"/>
</dbReference>
<keyword evidence="3" id="KW-0274">FAD</keyword>
<organism evidence="7 8">
    <name type="scientific">Williamsia herbipolensis</name>
    <dbReference type="NCBI Taxonomy" id="1603258"/>
    <lineage>
        <taxon>Bacteria</taxon>
        <taxon>Bacillati</taxon>
        <taxon>Actinomycetota</taxon>
        <taxon>Actinomycetes</taxon>
        <taxon>Mycobacteriales</taxon>
        <taxon>Nocardiaceae</taxon>
        <taxon>Williamsia</taxon>
    </lineage>
</organism>
<evidence type="ECO:0000256" key="5">
    <source>
        <dbReference type="ARBA" id="ARBA00023027"/>
    </source>
</evidence>
<dbReference type="GO" id="GO:0016491">
    <property type="term" value="F:oxidoreductase activity"/>
    <property type="evidence" value="ECO:0007669"/>
    <property type="project" value="InterPro"/>
</dbReference>
<dbReference type="KEGG" id="whr:OG579_13835"/>
<keyword evidence="2" id="KW-0732">Signal</keyword>
<dbReference type="SUPFAM" id="SSF51905">
    <property type="entry name" value="FAD/NAD(P)-binding domain"/>
    <property type="match status" value="1"/>
</dbReference>
<dbReference type="EMBL" id="CP108021">
    <property type="protein sequence ID" value="WUM18810.1"/>
    <property type="molecule type" value="Genomic_DNA"/>
</dbReference>
<dbReference type="InterPro" id="IPR052206">
    <property type="entry name" value="Retinol_saturase"/>
</dbReference>
<keyword evidence="1" id="KW-0285">Flavoprotein</keyword>
<protein>
    <submittedName>
        <fullName evidence="7">NAD(P)/FAD-dependent oxidoreductase</fullName>
    </submittedName>
</protein>
<proteinExistence type="predicted"/>
<keyword evidence="8" id="KW-1185">Reference proteome</keyword>
<dbReference type="Pfam" id="PF01593">
    <property type="entry name" value="Amino_oxidase"/>
    <property type="match status" value="1"/>
</dbReference>